<evidence type="ECO:0000256" key="7">
    <source>
        <dbReference type="RuleBase" id="RU003788"/>
    </source>
</evidence>
<dbReference type="EC" id="3.2.1.17" evidence="7"/>
<dbReference type="GO" id="GO:0009253">
    <property type="term" value="P:peptidoglycan catabolic process"/>
    <property type="evidence" value="ECO:0007669"/>
    <property type="project" value="InterPro"/>
</dbReference>
<dbReference type="PANTHER" id="PTHR38107:SF3">
    <property type="entry name" value="LYSOZYME RRRD-RELATED"/>
    <property type="match status" value="1"/>
</dbReference>
<evidence type="ECO:0000256" key="6">
    <source>
        <dbReference type="ARBA" id="ARBA00023295"/>
    </source>
</evidence>
<sequence>MKTSPNGIAVLKYFENCSLVAYPDPATGGAPWTIGWGHTGPEVVPGLVWPQPQADAQLLVDLASREISVSCAVTTSLSQGQFDALVDFVYNLGSGNFQGSTLLRLINAGDMGSAITQFSRWNRAAGVPMRGLTRRRAAEAALFAGKTGGQAIAIGVAAA</sequence>
<dbReference type="InterPro" id="IPR033907">
    <property type="entry name" value="Endolysin_autolysin"/>
</dbReference>
<dbReference type="HAMAP" id="MF_04110">
    <property type="entry name" value="ENDOLYSIN_T4"/>
    <property type="match status" value="1"/>
</dbReference>
<dbReference type="Gene3D" id="1.10.530.40">
    <property type="match status" value="1"/>
</dbReference>
<evidence type="ECO:0000313" key="9">
    <source>
        <dbReference type="EMBL" id="SED26105.1"/>
    </source>
</evidence>
<gene>
    <name evidence="8" type="ORF">BFL40_29865</name>
    <name evidence="9" type="ORF">SAMN04515675_0466</name>
</gene>
<dbReference type="Proteomes" id="UP000182179">
    <property type="component" value="Unassembled WGS sequence"/>
</dbReference>
<dbReference type="InterPro" id="IPR051018">
    <property type="entry name" value="Bacteriophage_GH24"/>
</dbReference>
<comment type="catalytic activity">
    <reaction evidence="1 7">
        <text>Hydrolysis of (1-&gt;4)-beta-linkages between N-acetylmuramic acid and N-acetyl-D-glucosamine residues in a peptidoglycan and between N-acetyl-D-glucosamine residues in chitodextrins.</text>
        <dbReference type="EC" id="3.2.1.17"/>
    </reaction>
</comment>
<dbReference type="EMBL" id="FNTS01000002">
    <property type="protein sequence ID" value="SED26105.1"/>
    <property type="molecule type" value="Genomic_DNA"/>
</dbReference>
<dbReference type="RefSeq" id="WP_071487318.1">
    <property type="nucleotide sequence ID" value="NZ_FNTS01000002.1"/>
</dbReference>
<dbReference type="OrthoDB" id="8141296at2"/>
<name>A0A1S2UDK3_9PSED</name>
<keyword evidence="4 7" id="KW-0378">Hydrolase</keyword>
<reference evidence="9 11" key="2">
    <citation type="submission" date="2016-10" db="EMBL/GenBank/DDBJ databases">
        <authorList>
            <person name="Varghese N."/>
            <person name="Submissions S."/>
        </authorList>
    </citation>
    <scope>NUCLEOTIDE SEQUENCE [LARGE SCALE GENOMIC DNA]</scope>
    <source>
        <strain evidence="9 11">BS2773</strain>
    </source>
</reference>
<dbReference type="InterPro" id="IPR034690">
    <property type="entry name" value="Endolysin_T4_type"/>
</dbReference>
<keyword evidence="3 7" id="KW-0081">Bacteriolytic enzyme</keyword>
<evidence type="ECO:0000256" key="4">
    <source>
        <dbReference type="ARBA" id="ARBA00022801"/>
    </source>
</evidence>
<dbReference type="InterPro" id="IPR023346">
    <property type="entry name" value="Lysozyme-like_dom_sf"/>
</dbReference>
<dbReference type="GO" id="GO:0042742">
    <property type="term" value="P:defense response to bacterium"/>
    <property type="evidence" value="ECO:0007669"/>
    <property type="project" value="UniProtKB-KW"/>
</dbReference>
<organism evidence="8 10">
    <name type="scientific">Pseudomonas costantinii</name>
    <dbReference type="NCBI Taxonomy" id="168469"/>
    <lineage>
        <taxon>Bacteria</taxon>
        <taxon>Pseudomonadati</taxon>
        <taxon>Pseudomonadota</taxon>
        <taxon>Gammaproteobacteria</taxon>
        <taxon>Pseudomonadales</taxon>
        <taxon>Pseudomonadaceae</taxon>
        <taxon>Pseudomonas</taxon>
    </lineage>
</organism>
<comment type="caution">
    <text evidence="8">The sequence shown here is derived from an EMBL/GenBank/DDBJ whole genome shotgun (WGS) entry which is preliminary data.</text>
</comment>
<dbReference type="GO" id="GO:0016998">
    <property type="term" value="P:cell wall macromolecule catabolic process"/>
    <property type="evidence" value="ECO:0007669"/>
    <property type="project" value="InterPro"/>
</dbReference>
<dbReference type="InterPro" id="IPR023347">
    <property type="entry name" value="Lysozyme_dom_sf"/>
</dbReference>
<dbReference type="Proteomes" id="UP000181661">
    <property type="component" value="Unassembled WGS sequence"/>
</dbReference>
<dbReference type="InterPro" id="IPR002196">
    <property type="entry name" value="Glyco_hydro_24"/>
</dbReference>
<reference evidence="8 10" key="1">
    <citation type="submission" date="2016-08" db="EMBL/GenBank/DDBJ databases">
        <title>Draft genome sequence of Pseudomonas costantinii LMG 22119, type strain isolated from cultivated mushroom (Agaricus bisporus) sporophores.</title>
        <authorList>
            <person name="Tambong J.T."/>
        </authorList>
    </citation>
    <scope>NUCLEOTIDE SEQUENCE [LARGE SCALE GENOMIC DNA]</scope>
    <source>
        <strain evidence="8 10">LMG 22119</strain>
    </source>
</reference>
<protein>
    <recommendedName>
        <fullName evidence="7">Lysozyme</fullName>
        <ecNumber evidence="7">3.2.1.17</ecNumber>
    </recommendedName>
</protein>
<evidence type="ECO:0000256" key="2">
    <source>
        <dbReference type="ARBA" id="ARBA00022529"/>
    </source>
</evidence>
<dbReference type="EMBL" id="MDDR01000061">
    <property type="protein sequence ID" value="OIN44497.1"/>
    <property type="molecule type" value="Genomic_DNA"/>
</dbReference>
<dbReference type="SUPFAM" id="SSF53955">
    <property type="entry name" value="Lysozyme-like"/>
    <property type="match status" value="1"/>
</dbReference>
<dbReference type="Pfam" id="PF00959">
    <property type="entry name" value="Phage_lysozyme"/>
    <property type="match status" value="1"/>
</dbReference>
<dbReference type="GO" id="GO:0031640">
    <property type="term" value="P:killing of cells of another organism"/>
    <property type="evidence" value="ECO:0007669"/>
    <property type="project" value="UniProtKB-KW"/>
</dbReference>
<evidence type="ECO:0000256" key="3">
    <source>
        <dbReference type="ARBA" id="ARBA00022638"/>
    </source>
</evidence>
<keyword evidence="5" id="KW-1035">Host cytoplasm</keyword>
<dbReference type="CDD" id="cd00737">
    <property type="entry name" value="lyz_endolysin_autolysin"/>
    <property type="match status" value="1"/>
</dbReference>
<dbReference type="GO" id="GO:0003796">
    <property type="term" value="F:lysozyme activity"/>
    <property type="evidence" value="ECO:0007669"/>
    <property type="project" value="UniProtKB-EC"/>
</dbReference>
<keyword evidence="6 7" id="KW-0326">Glycosidase</keyword>
<evidence type="ECO:0000256" key="1">
    <source>
        <dbReference type="ARBA" id="ARBA00000632"/>
    </source>
</evidence>
<accession>A0A1S2UDK3</accession>
<evidence type="ECO:0000313" key="11">
    <source>
        <dbReference type="Proteomes" id="UP000182179"/>
    </source>
</evidence>
<evidence type="ECO:0000256" key="5">
    <source>
        <dbReference type="ARBA" id="ARBA00023200"/>
    </source>
</evidence>
<comment type="similarity">
    <text evidence="7">Belongs to the glycosyl hydrolase 24 family.</text>
</comment>
<keyword evidence="11" id="KW-1185">Reference proteome</keyword>
<keyword evidence="2 7" id="KW-0929">Antimicrobial</keyword>
<proteinExistence type="inferred from homology"/>
<dbReference type="AlphaFoldDB" id="A0A1S2UDK3"/>
<evidence type="ECO:0000313" key="10">
    <source>
        <dbReference type="Proteomes" id="UP000181661"/>
    </source>
</evidence>
<dbReference type="PANTHER" id="PTHR38107">
    <property type="match status" value="1"/>
</dbReference>
<evidence type="ECO:0000313" key="8">
    <source>
        <dbReference type="EMBL" id="OIN44497.1"/>
    </source>
</evidence>